<sequence>MHAAPPRATRIQVAWAYVEHDGVPLRDRLARHDLAAVFGYLKSIGMSWAKIGAAVDLTASRVSEIAHRKRIATEYRVLERIATGLGIPRHLMGLSHAEAHGPEIAPPTTRAAPVDTHELLAAVAGIAVGAIPAAVHRLLPTMPRTSAPAVVTAAEVDTVEVITTVHRRRDAVAGGGACLASARAYAAWATRLLDADGLTETLGLRLHTALADLHNLVGWLAHDLDDHHTARRHLTQSLVYARTAGALPLLANGYYRLGRVSLHQGRAQEALHLFGLGQLVAQQSGCHPSVAILHTNTAWAYALLGQETQVSDHLVRARDELAQADPRSAPTWTQFALDPADLHGISAVIHTELARHPHHHHHADTALEHAHHAVALRQPHDQRSRIFDQISLAAASILTGDLAAGGRHATTAVDLAENGMTSARVTDRLDALWALVSPHHDEPEIAAFGQRINAPR</sequence>
<dbReference type="Gene3D" id="1.25.40.10">
    <property type="entry name" value="Tetratricopeptide repeat domain"/>
    <property type="match status" value="1"/>
</dbReference>
<comment type="caution">
    <text evidence="1">The sequence shown here is derived from an EMBL/GenBank/DDBJ whole genome shotgun (WGS) entry which is preliminary data.</text>
</comment>
<evidence type="ECO:0000313" key="2">
    <source>
        <dbReference type="Proteomes" id="UP000636960"/>
    </source>
</evidence>
<dbReference type="Proteomes" id="UP000636960">
    <property type="component" value="Unassembled WGS sequence"/>
</dbReference>
<accession>A0A919MZE2</accession>
<dbReference type="EMBL" id="BOMV01000099">
    <property type="protein sequence ID" value="GIF01125.1"/>
    <property type="molecule type" value="Genomic_DNA"/>
</dbReference>
<protein>
    <submittedName>
        <fullName evidence="1">XRE family transcriptional regulator</fullName>
    </submittedName>
</protein>
<evidence type="ECO:0000313" key="1">
    <source>
        <dbReference type="EMBL" id="GIF01125.1"/>
    </source>
</evidence>
<organism evidence="1 2">
    <name type="scientific">Paractinoplanes rishiriensis</name>
    <dbReference type="NCBI Taxonomy" id="1050105"/>
    <lineage>
        <taxon>Bacteria</taxon>
        <taxon>Bacillati</taxon>
        <taxon>Actinomycetota</taxon>
        <taxon>Actinomycetes</taxon>
        <taxon>Micromonosporales</taxon>
        <taxon>Micromonosporaceae</taxon>
        <taxon>Paractinoplanes</taxon>
    </lineage>
</organism>
<proteinExistence type="predicted"/>
<dbReference type="InterPro" id="IPR011990">
    <property type="entry name" value="TPR-like_helical_dom_sf"/>
</dbReference>
<reference evidence="1" key="1">
    <citation type="submission" date="2021-01" db="EMBL/GenBank/DDBJ databases">
        <title>Whole genome shotgun sequence of Actinoplanes rishiriensis NBRC 108556.</title>
        <authorList>
            <person name="Komaki H."/>
            <person name="Tamura T."/>
        </authorList>
    </citation>
    <scope>NUCLEOTIDE SEQUENCE</scope>
    <source>
        <strain evidence="1">NBRC 108556</strain>
    </source>
</reference>
<name>A0A919MZE2_9ACTN</name>
<dbReference type="SUPFAM" id="SSF48452">
    <property type="entry name" value="TPR-like"/>
    <property type="match status" value="1"/>
</dbReference>
<dbReference type="AlphaFoldDB" id="A0A919MZE2"/>
<keyword evidence="2" id="KW-1185">Reference proteome</keyword>
<gene>
    <name evidence="1" type="ORF">Ari01nite_85890</name>
</gene>